<accession>A0A0F9ISG8</accession>
<protein>
    <submittedName>
        <fullName evidence="1">Uncharacterized protein</fullName>
    </submittedName>
</protein>
<reference evidence="1" key="1">
    <citation type="journal article" date="2015" name="Nature">
        <title>Complex archaea that bridge the gap between prokaryotes and eukaryotes.</title>
        <authorList>
            <person name="Spang A."/>
            <person name="Saw J.H."/>
            <person name="Jorgensen S.L."/>
            <person name="Zaremba-Niedzwiedzka K."/>
            <person name="Martijn J."/>
            <person name="Lind A.E."/>
            <person name="van Eijk R."/>
            <person name="Schleper C."/>
            <person name="Guy L."/>
            <person name="Ettema T.J."/>
        </authorList>
    </citation>
    <scope>NUCLEOTIDE SEQUENCE</scope>
</reference>
<proteinExistence type="predicted"/>
<organism evidence="1">
    <name type="scientific">marine sediment metagenome</name>
    <dbReference type="NCBI Taxonomy" id="412755"/>
    <lineage>
        <taxon>unclassified sequences</taxon>
        <taxon>metagenomes</taxon>
        <taxon>ecological metagenomes</taxon>
    </lineage>
</organism>
<evidence type="ECO:0000313" key="1">
    <source>
        <dbReference type="EMBL" id="KKM22904.1"/>
    </source>
</evidence>
<sequence>MIPGAQLAQKAQVPKMGGKARLIDIHREMQEKHQNPQFFTEYEKEELYDKIASLINQGSNHHRFVTTISFDTIEQWAKDQGLSCKLLKEQYVRTPSCTICAYTIHIAWNNRET</sequence>
<comment type="caution">
    <text evidence="1">The sequence shown here is derived from an EMBL/GenBank/DDBJ whole genome shotgun (WGS) entry which is preliminary data.</text>
</comment>
<dbReference type="EMBL" id="LAZR01013234">
    <property type="protein sequence ID" value="KKM22904.1"/>
    <property type="molecule type" value="Genomic_DNA"/>
</dbReference>
<dbReference type="AlphaFoldDB" id="A0A0F9ISG8"/>
<name>A0A0F9ISG8_9ZZZZ</name>
<gene>
    <name evidence="1" type="ORF">LCGC14_1620590</name>
</gene>